<feature type="repeat" description="TPR" evidence="1">
    <location>
        <begin position="501"/>
        <end position="534"/>
    </location>
</feature>
<dbReference type="PANTHER" id="PTHR12558:SF36">
    <property type="entry name" value="ANAPHASE-PROMOTING COMPLEX SUBUNIT 7"/>
    <property type="match status" value="1"/>
</dbReference>
<accession>A0A1Y5TZM9</accession>
<dbReference type="RefSeq" id="WP_085880961.1">
    <property type="nucleotide sequence ID" value="NZ_FWFZ01000046.1"/>
</dbReference>
<dbReference type="Proteomes" id="UP000193900">
    <property type="component" value="Unassembled WGS sequence"/>
</dbReference>
<dbReference type="Pfam" id="PF14559">
    <property type="entry name" value="TPR_19"/>
    <property type="match status" value="1"/>
</dbReference>
<proteinExistence type="predicted"/>
<sequence length="550" mass="59296">MADPKTLPLSDTTVIVTGMHRSGTSLLAGLLGKLGLRQANLLMPPNQANPAGYFEPPDIAALNDEILGRVDRSWADPKPMPDGWMASGALTGIAERARDLFGRRFDSPRGAVVKDPRFSRTLPVWLKLMAEIGTTPVIFIASRHPAEVGASLCRRDGMSSDHAERLWASYFLEAEHGSRGCRRCVVRYEEMLSDAPQALVSAFADMGVDLGPVDAATTAELRDFVDGALHRNRLAQAEDQGPAGPDDLATRLFAHAGGDRRLVDHEKLARFHRDWQADWTRISPGAQRSDFMTRFPGWYVSRSQDLLQSGGDVDEAMALLHRAAELAPAHFRPHHLMGNVHAHLGELPAAVAAQRRAIAFNAGFMPAHMALIRGLRQMGTVEEAIRAARHALKLEPGHTNARHLLGVLLAEAGDMDAAIDAQREVIARNDSIVAAHLALCRALLQTNDVDGALRSATRAVEIAPDTLGAQHLLGSVLARRGEWEGAIAAQQRALALDGAFVPALVALSRALSSAGRTDEAIQAAQRANEVAPNHAVAKTLLKRLLAEGEG</sequence>
<protein>
    <submittedName>
        <fullName evidence="2">Tetratricopeptide repeat protein</fullName>
    </submittedName>
</protein>
<dbReference type="SUPFAM" id="SSF48452">
    <property type="entry name" value="TPR-like"/>
    <property type="match status" value="1"/>
</dbReference>
<dbReference type="PROSITE" id="PS50005">
    <property type="entry name" value="TPR"/>
    <property type="match status" value="1"/>
</dbReference>
<dbReference type="AlphaFoldDB" id="A0A1Y5TZM9"/>
<dbReference type="Gene3D" id="1.25.40.10">
    <property type="entry name" value="Tetratricopeptide repeat domain"/>
    <property type="match status" value="1"/>
</dbReference>
<evidence type="ECO:0000313" key="2">
    <source>
        <dbReference type="EMBL" id="SLN76854.1"/>
    </source>
</evidence>
<dbReference type="SMART" id="SM00028">
    <property type="entry name" value="TPR"/>
    <property type="match status" value="6"/>
</dbReference>
<evidence type="ECO:0000313" key="3">
    <source>
        <dbReference type="Proteomes" id="UP000193900"/>
    </source>
</evidence>
<dbReference type="GO" id="GO:0051301">
    <property type="term" value="P:cell division"/>
    <property type="evidence" value="ECO:0007669"/>
    <property type="project" value="TreeGrafter"/>
</dbReference>
<organism evidence="2 3">
    <name type="scientific">Roseisalinus antarcticus</name>
    <dbReference type="NCBI Taxonomy" id="254357"/>
    <lineage>
        <taxon>Bacteria</taxon>
        <taxon>Pseudomonadati</taxon>
        <taxon>Pseudomonadota</taxon>
        <taxon>Alphaproteobacteria</taxon>
        <taxon>Rhodobacterales</taxon>
        <taxon>Roseobacteraceae</taxon>
        <taxon>Roseisalinus</taxon>
    </lineage>
</organism>
<dbReference type="InterPro" id="IPR027417">
    <property type="entry name" value="P-loop_NTPase"/>
</dbReference>
<dbReference type="InterPro" id="IPR019734">
    <property type="entry name" value="TPR_rpt"/>
</dbReference>
<keyword evidence="1" id="KW-0802">TPR repeat</keyword>
<reference evidence="2 3" key="1">
    <citation type="submission" date="2017-03" db="EMBL/GenBank/DDBJ databases">
        <authorList>
            <person name="Afonso C.L."/>
            <person name="Miller P.J."/>
            <person name="Scott M.A."/>
            <person name="Spackman E."/>
            <person name="Goraichik I."/>
            <person name="Dimitrov K.M."/>
            <person name="Suarez D.L."/>
            <person name="Swayne D.E."/>
        </authorList>
    </citation>
    <scope>NUCLEOTIDE SEQUENCE [LARGE SCALE GENOMIC DNA]</scope>
    <source>
        <strain evidence="2 3">CECT 7023</strain>
    </source>
</reference>
<dbReference type="InterPro" id="IPR011990">
    <property type="entry name" value="TPR-like_helical_dom_sf"/>
</dbReference>
<dbReference type="SUPFAM" id="SSF52540">
    <property type="entry name" value="P-loop containing nucleoside triphosphate hydrolases"/>
    <property type="match status" value="1"/>
</dbReference>
<evidence type="ECO:0000256" key="1">
    <source>
        <dbReference type="PROSITE-ProRule" id="PRU00339"/>
    </source>
</evidence>
<dbReference type="Pfam" id="PF13432">
    <property type="entry name" value="TPR_16"/>
    <property type="match status" value="2"/>
</dbReference>
<dbReference type="EMBL" id="FWFZ01000046">
    <property type="protein sequence ID" value="SLN76854.1"/>
    <property type="molecule type" value="Genomic_DNA"/>
</dbReference>
<gene>
    <name evidence="2" type="ORF">ROA7023_04256</name>
</gene>
<name>A0A1Y5TZM9_9RHOB</name>
<dbReference type="GO" id="GO:0016567">
    <property type="term" value="P:protein ubiquitination"/>
    <property type="evidence" value="ECO:0007669"/>
    <property type="project" value="TreeGrafter"/>
</dbReference>
<dbReference type="PANTHER" id="PTHR12558">
    <property type="entry name" value="CELL DIVISION CYCLE 16,23,27"/>
    <property type="match status" value="1"/>
</dbReference>
<keyword evidence="3" id="KW-1185">Reference proteome</keyword>
<dbReference type="Gene3D" id="3.40.50.300">
    <property type="entry name" value="P-loop containing nucleotide triphosphate hydrolases"/>
    <property type="match status" value="1"/>
</dbReference>
<dbReference type="OrthoDB" id="7210452at2"/>